<dbReference type="SMART" id="SM00100">
    <property type="entry name" value="cNMP"/>
    <property type="match status" value="1"/>
</dbReference>
<dbReference type="InterPro" id="IPR050397">
    <property type="entry name" value="Env_Response_Regulators"/>
</dbReference>
<dbReference type="PROSITE" id="PS50042">
    <property type="entry name" value="CNMP_BINDING_3"/>
    <property type="match status" value="1"/>
</dbReference>
<feature type="domain" description="Cyclic nucleotide-binding" evidence="1">
    <location>
        <begin position="34"/>
        <end position="121"/>
    </location>
</feature>
<dbReference type="Pfam" id="PF00027">
    <property type="entry name" value="cNMP_binding"/>
    <property type="match status" value="1"/>
</dbReference>
<comment type="caution">
    <text evidence="2">The sequence shown here is derived from an EMBL/GenBank/DDBJ whole genome shotgun (WGS) entry which is preliminary data.</text>
</comment>
<dbReference type="InterPro" id="IPR018490">
    <property type="entry name" value="cNMP-bd_dom_sf"/>
</dbReference>
<evidence type="ECO:0000259" key="1">
    <source>
        <dbReference type="PROSITE" id="PS50042"/>
    </source>
</evidence>
<accession>A0ABT5KGD7</accession>
<keyword evidence="3" id="KW-1185">Reference proteome</keyword>
<organism evidence="2 3">
    <name type="scientific">Roseateles albus</name>
    <dbReference type="NCBI Taxonomy" id="2987525"/>
    <lineage>
        <taxon>Bacteria</taxon>
        <taxon>Pseudomonadati</taxon>
        <taxon>Pseudomonadota</taxon>
        <taxon>Betaproteobacteria</taxon>
        <taxon>Burkholderiales</taxon>
        <taxon>Sphaerotilaceae</taxon>
        <taxon>Roseateles</taxon>
    </lineage>
</organism>
<dbReference type="Gene3D" id="2.60.120.10">
    <property type="entry name" value="Jelly Rolls"/>
    <property type="match status" value="1"/>
</dbReference>
<gene>
    <name evidence="2" type="ORF">PRZ03_13580</name>
</gene>
<dbReference type="PANTHER" id="PTHR24567">
    <property type="entry name" value="CRP FAMILY TRANSCRIPTIONAL REGULATORY PROTEIN"/>
    <property type="match status" value="1"/>
</dbReference>
<dbReference type="InterPro" id="IPR014710">
    <property type="entry name" value="RmlC-like_jellyroll"/>
</dbReference>
<protein>
    <submittedName>
        <fullName evidence="2">Crp/Fnr family transcriptional regulator</fullName>
    </submittedName>
</protein>
<dbReference type="SUPFAM" id="SSF51206">
    <property type="entry name" value="cAMP-binding domain-like"/>
    <property type="match status" value="1"/>
</dbReference>
<name>A0ABT5KGD7_9BURK</name>
<dbReference type="EMBL" id="JAQQXT010000007">
    <property type="protein sequence ID" value="MDC8772609.1"/>
    <property type="molecule type" value="Genomic_DNA"/>
</dbReference>
<proteinExistence type="predicted"/>
<dbReference type="InterPro" id="IPR000595">
    <property type="entry name" value="cNMP-bd_dom"/>
</dbReference>
<reference evidence="2 3" key="1">
    <citation type="submission" date="2022-10" db="EMBL/GenBank/DDBJ databases">
        <title>Paucibacter sp. hw1 Genome sequencing.</title>
        <authorList>
            <person name="Park S."/>
        </authorList>
    </citation>
    <scope>NUCLEOTIDE SEQUENCE [LARGE SCALE GENOMIC DNA]</scope>
    <source>
        <strain evidence="3">hw1</strain>
    </source>
</reference>
<dbReference type="PANTHER" id="PTHR24567:SF76">
    <property type="entry name" value="CYCLIC NUCLEOTIDE-BINDING DOMAIN PROTEIN"/>
    <property type="match status" value="1"/>
</dbReference>
<evidence type="ECO:0000313" key="2">
    <source>
        <dbReference type="EMBL" id="MDC8772609.1"/>
    </source>
</evidence>
<dbReference type="Proteomes" id="UP001221189">
    <property type="component" value="Unassembled WGS sequence"/>
</dbReference>
<sequence>MSFTKDKPASDALLLVLLQNLAGQPLPESEGLKLKRVQLAAGQTLFEADQPHPYVYLVRKGLLKLHYLLANGDEWVKSFSHEGMFFGSLTALKVGGLSSFEVMALEDSELERVDYFELEALAARHPTWLLALYRAMQHFAALKEARERELLTLNPEQRYAAFAQAHASLSERLPKKDLARYLGVTPVSLSRIRARLRP</sequence>
<evidence type="ECO:0000313" key="3">
    <source>
        <dbReference type="Proteomes" id="UP001221189"/>
    </source>
</evidence>
<dbReference type="CDD" id="cd00038">
    <property type="entry name" value="CAP_ED"/>
    <property type="match status" value="1"/>
</dbReference>
<dbReference type="RefSeq" id="WP_273600791.1">
    <property type="nucleotide sequence ID" value="NZ_JAQQXT010000007.1"/>
</dbReference>